<evidence type="ECO:0000256" key="5">
    <source>
        <dbReference type="ARBA" id="ARBA00022989"/>
    </source>
</evidence>
<keyword evidence="15" id="KW-1185">Reference proteome</keyword>
<dbReference type="GO" id="GO:0007188">
    <property type="term" value="P:adenylate cyclase-modulating G protein-coupled receptor signaling pathway"/>
    <property type="evidence" value="ECO:0007669"/>
    <property type="project" value="TreeGrafter"/>
</dbReference>
<dbReference type="AlphaFoldDB" id="A0AA39FCM0"/>
<accession>A0AA39FCM0</accession>
<evidence type="ECO:0000256" key="8">
    <source>
        <dbReference type="ARBA" id="ARBA00023170"/>
    </source>
</evidence>
<keyword evidence="5 11" id="KW-1133">Transmembrane helix</keyword>
<evidence type="ECO:0000256" key="9">
    <source>
        <dbReference type="ARBA" id="ARBA00023180"/>
    </source>
</evidence>
<evidence type="ECO:0000256" key="7">
    <source>
        <dbReference type="ARBA" id="ARBA00023136"/>
    </source>
</evidence>
<dbReference type="InterPro" id="IPR001879">
    <property type="entry name" value="GPCR_2_extracellular_dom"/>
</dbReference>
<keyword evidence="8" id="KW-0675">Receptor</keyword>
<dbReference type="InterPro" id="IPR050332">
    <property type="entry name" value="GPCR_2"/>
</dbReference>
<evidence type="ECO:0000256" key="11">
    <source>
        <dbReference type="SAM" id="Phobius"/>
    </source>
</evidence>
<dbReference type="EMBL" id="JAQQBR010001832">
    <property type="protein sequence ID" value="KAK0167016.1"/>
    <property type="molecule type" value="Genomic_DNA"/>
</dbReference>
<evidence type="ECO:0000313" key="14">
    <source>
        <dbReference type="EMBL" id="KAK0167016.1"/>
    </source>
</evidence>
<name>A0AA39FCM0_MICHY</name>
<feature type="domain" description="G-protein coupled receptors family 2 profile 2" evidence="13">
    <location>
        <begin position="125"/>
        <end position="386"/>
    </location>
</feature>
<evidence type="ECO:0000256" key="2">
    <source>
        <dbReference type="ARBA" id="ARBA00005314"/>
    </source>
</evidence>
<keyword evidence="4 11" id="KW-0812">Transmembrane</keyword>
<dbReference type="Pfam" id="PF00002">
    <property type="entry name" value="7tm_2"/>
    <property type="match status" value="1"/>
</dbReference>
<evidence type="ECO:0000256" key="10">
    <source>
        <dbReference type="ARBA" id="ARBA00023224"/>
    </source>
</evidence>
<dbReference type="PROSITE" id="PS00649">
    <property type="entry name" value="G_PROTEIN_RECEP_F2_1"/>
    <property type="match status" value="1"/>
</dbReference>
<dbReference type="Proteomes" id="UP001168972">
    <property type="component" value="Unassembled WGS sequence"/>
</dbReference>
<evidence type="ECO:0000256" key="3">
    <source>
        <dbReference type="ARBA" id="ARBA00022475"/>
    </source>
</evidence>
<feature type="transmembrane region" description="Helical" evidence="11">
    <location>
        <begin position="221"/>
        <end position="241"/>
    </location>
</feature>
<feature type="domain" description="G-protein coupled receptors family 2 profile 1" evidence="12">
    <location>
        <begin position="14"/>
        <end position="99"/>
    </location>
</feature>
<evidence type="ECO:0000313" key="15">
    <source>
        <dbReference type="Proteomes" id="UP001168972"/>
    </source>
</evidence>
<keyword evidence="3" id="KW-1003">Cell membrane</keyword>
<feature type="transmembrane region" description="Helical" evidence="11">
    <location>
        <begin position="253"/>
        <end position="275"/>
    </location>
</feature>
<organism evidence="14 15">
    <name type="scientific">Microctonus hyperodae</name>
    <name type="common">Parasitoid wasp</name>
    <dbReference type="NCBI Taxonomy" id="165561"/>
    <lineage>
        <taxon>Eukaryota</taxon>
        <taxon>Metazoa</taxon>
        <taxon>Ecdysozoa</taxon>
        <taxon>Arthropoda</taxon>
        <taxon>Hexapoda</taxon>
        <taxon>Insecta</taxon>
        <taxon>Pterygota</taxon>
        <taxon>Neoptera</taxon>
        <taxon>Endopterygota</taxon>
        <taxon>Hymenoptera</taxon>
        <taxon>Apocrita</taxon>
        <taxon>Ichneumonoidea</taxon>
        <taxon>Braconidae</taxon>
        <taxon>Euphorinae</taxon>
        <taxon>Microctonus</taxon>
    </lineage>
</organism>
<dbReference type="SMART" id="SM00008">
    <property type="entry name" value="HormR"/>
    <property type="match status" value="1"/>
</dbReference>
<dbReference type="InterPro" id="IPR036445">
    <property type="entry name" value="GPCR_2_extracell_dom_sf"/>
</dbReference>
<dbReference type="PROSITE" id="PS50227">
    <property type="entry name" value="G_PROTEIN_RECEP_F2_3"/>
    <property type="match status" value="1"/>
</dbReference>
<evidence type="ECO:0000256" key="6">
    <source>
        <dbReference type="ARBA" id="ARBA00023040"/>
    </source>
</evidence>
<evidence type="ECO:0000256" key="4">
    <source>
        <dbReference type="ARBA" id="ARBA00022692"/>
    </source>
</evidence>
<feature type="transmembrane region" description="Helical" evidence="11">
    <location>
        <begin position="168"/>
        <end position="184"/>
    </location>
</feature>
<comment type="caution">
    <text evidence="14">The sequence shown here is derived from an EMBL/GenBank/DDBJ whole genome shotgun (WGS) entry which is preliminary data.</text>
</comment>
<dbReference type="GO" id="GO:0007166">
    <property type="term" value="P:cell surface receptor signaling pathway"/>
    <property type="evidence" value="ECO:0007669"/>
    <property type="project" value="InterPro"/>
</dbReference>
<keyword evidence="6" id="KW-0297">G-protein coupled receptor</keyword>
<proteinExistence type="inferred from homology"/>
<keyword evidence="10" id="KW-0807">Transducer</keyword>
<gene>
    <name evidence="14" type="ORF">PV327_004468</name>
</gene>
<evidence type="ECO:0008006" key="16">
    <source>
        <dbReference type="Google" id="ProtNLM"/>
    </source>
</evidence>
<dbReference type="PROSITE" id="PS50261">
    <property type="entry name" value="G_PROTEIN_RECEP_F2_4"/>
    <property type="match status" value="1"/>
</dbReference>
<dbReference type="InterPro" id="IPR017981">
    <property type="entry name" value="GPCR_2-like_7TM"/>
</dbReference>
<feature type="transmembrane region" description="Helical" evidence="11">
    <location>
        <begin position="295"/>
        <end position="313"/>
    </location>
</feature>
<comment type="similarity">
    <text evidence="2">Belongs to the G-protein coupled receptor 2 family.</text>
</comment>
<dbReference type="Pfam" id="PF02793">
    <property type="entry name" value="HRM"/>
    <property type="match status" value="1"/>
</dbReference>
<dbReference type="PANTHER" id="PTHR45620:SF17">
    <property type="entry name" value="PDF RECEPTOR"/>
    <property type="match status" value="1"/>
</dbReference>
<evidence type="ECO:0000259" key="13">
    <source>
        <dbReference type="PROSITE" id="PS50261"/>
    </source>
</evidence>
<dbReference type="PROSITE" id="PS00650">
    <property type="entry name" value="G_PROTEIN_RECEP_F2_2"/>
    <property type="match status" value="1"/>
</dbReference>
<feature type="transmembrane region" description="Helical" evidence="11">
    <location>
        <begin position="334"/>
        <end position="354"/>
    </location>
</feature>
<dbReference type="GO" id="GO:0008528">
    <property type="term" value="F:G protein-coupled peptide receptor activity"/>
    <property type="evidence" value="ECO:0007669"/>
    <property type="project" value="TreeGrafter"/>
</dbReference>
<sequence length="464" mass="53335">MVDVLNVNNNTAVLCDFQYEQQTVSDGELWCDSVWDSVLCWPRTKASDTAKLQCPLAKGVDPTKFVEKRCGDDGKWEGRNGTQDSPMGWTNYTPCYTSETWFLLRKIYTGNKDAAEVIMEIAENTRTLEFVGLSISVTALLISLAIFCRFRKYMKSLRNTRTRIHKNLFVAMAIQVTTRLTLYIDQALMKSAPLGLDHSIHNTPILCKATYVLLEYARTAMFMWMFIEGFFLHNMVTVTVFQETTSYRMYRLIGWGLPVIMTMTWAIVTALYYPFTCFYNYNLTSYFWILEGPRMGVILLNFLFLMNIVRVLVVKLRQSHTSETEQIRKAVKAAVVLFPLLGITNLLSMAGVPLEKTVWFALWSYTTHFLTSFQGLFLATIYCFLNGEVRTALHKTMFVYLSRRNTVDQRARRPSAFSACQSHRITSVIDTDEDELRSCGWIKLCCSNNRNTPSLDRPAESVEH</sequence>
<comment type="subcellular location">
    <subcellularLocation>
        <location evidence="1">Cell membrane</location>
        <topology evidence="1">Multi-pass membrane protein</topology>
    </subcellularLocation>
</comment>
<protein>
    <recommendedName>
        <fullName evidence="16">PDF receptor</fullName>
    </recommendedName>
</protein>
<dbReference type="InterPro" id="IPR017983">
    <property type="entry name" value="GPCR_2_secretin-like_CS"/>
</dbReference>
<dbReference type="Gene3D" id="4.10.1240.10">
    <property type="entry name" value="GPCR, family 2, extracellular hormone receptor domain"/>
    <property type="match status" value="1"/>
</dbReference>
<feature type="transmembrane region" description="Helical" evidence="11">
    <location>
        <begin position="130"/>
        <end position="148"/>
    </location>
</feature>
<dbReference type="GO" id="GO:0005886">
    <property type="term" value="C:plasma membrane"/>
    <property type="evidence" value="ECO:0007669"/>
    <property type="project" value="UniProtKB-SubCell"/>
</dbReference>
<dbReference type="InterPro" id="IPR000832">
    <property type="entry name" value="GPCR_2_secretin-like"/>
</dbReference>
<keyword evidence="7 11" id="KW-0472">Membrane</keyword>
<dbReference type="Gene3D" id="1.20.1070.10">
    <property type="entry name" value="Rhodopsin 7-helix transmembrane proteins"/>
    <property type="match status" value="1"/>
</dbReference>
<feature type="transmembrane region" description="Helical" evidence="11">
    <location>
        <begin position="360"/>
        <end position="385"/>
    </location>
</feature>
<dbReference type="PRINTS" id="PR00249">
    <property type="entry name" value="GPCRSECRETIN"/>
</dbReference>
<reference evidence="14" key="1">
    <citation type="journal article" date="2023" name="bioRxiv">
        <title>Scaffold-level genome assemblies of two parasitoid biocontrol wasps reveal the parthenogenesis mechanism and an associated novel virus.</title>
        <authorList>
            <person name="Inwood S."/>
            <person name="Skelly J."/>
            <person name="Guhlin J."/>
            <person name="Harrop T."/>
            <person name="Goldson S."/>
            <person name="Dearden P."/>
        </authorList>
    </citation>
    <scope>NUCLEOTIDE SEQUENCE</scope>
    <source>
        <strain evidence="14">Lincoln</strain>
        <tissue evidence="14">Whole body</tissue>
    </source>
</reference>
<evidence type="ECO:0000256" key="1">
    <source>
        <dbReference type="ARBA" id="ARBA00004651"/>
    </source>
</evidence>
<evidence type="ECO:0000259" key="12">
    <source>
        <dbReference type="PROSITE" id="PS50227"/>
    </source>
</evidence>
<keyword evidence="9" id="KW-0325">Glycoprotein</keyword>
<reference evidence="14" key="2">
    <citation type="submission" date="2023-03" db="EMBL/GenBank/DDBJ databases">
        <authorList>
            <person name="Inwood S.N."/>
            <person name="Skelly J.G."/>
            <person name="Guhlin J."/>
            <person name="Harrop T.W.R."/>
            <person name="Goldson S.G."/>
            <person name="Dearden P.K."/>
        </authorList>
    </citation>
    <scope>NUCLEOTIDE SEQUENCE</scope>
    <source>
        <strain evidence="14">Lincoln</strain>
        <tissue evidence="14">Whole body</tissue>
    </source>
</reference>
<dbReference type="SUPFAM" id="SSF111418">
    <property type="entry name" value="Hormone receptor domain"/>
    <property type="match status" value="1"/>
</dbReference>
<dbReference type="PANTHER" id="PTHR45620">
    <property type="entry name" value="PDF RECEPTOR-LIKE PROTEIN-RELATED"/>
    <property type="match status" value="1"/>
</dbReference>